<evidence type="ECO:0000259" key="5">
    <source>
        <dbReference type="PROSITE" id="PS50137"/>
    </source>
</evidence>
<evidence type="ECO:0000256" key="4">
    <source>
        <dbReference type="SAM" id="MobiDB-lite"/>
    </source>
</evidence>
<dbReference type="GO" id="GO:0004525">
    <property type="term" value="F:ribonuclease III activity"/>
    <property type="evidence" value="ECO:0007669"/>
    <property type="project" value="InterPro"/>
</dbReference>
<dbReference type="Gene3D" id="1.10.1520.10">
    <property type="entry name" value="Ribonuclease III domain"/>
    <property type="match status" value="1"/>
</dbReference>
<dbReference type="EMBL" id="BJWL01000023">
    <property type="protein sequence ID" value="GFZ12542.1"/>
    <property type="molecule type" value="Genomic_DNA"/>
</dbReference>
<dbReference type="GO" id="GO:0003723">
    <property type="term" value="F:RNA binding"/>
    <property type="evidence" value="ECO:0007669"/>
    <property type="project" value="UniProtKB-UniRule"/>
</dbReference>
<dbReference type="AlphaFoldDB" id="A0A7J0GP13"/>
<accession>A0A7J0GP13</accession>
<dbReference type="PANTHER" id="PTHR14950">
    <property type="entry name" value="DICER-RELATED"/>
    <property type="match status" value="1"/>
</dbReference>
<feature type="domain" description="DRBM" evidence="5">
    <location>
        <begin position="95"/>
        <end position="171"/>
    </location>
</feature>
<feature type="region of interest" description="Disordered" evidence="4">
    <location>
        <begin position="480"/>
        <end position="499"/>
    </location>
</feature>
<organism evidence="6 7">
    <name type="scientific">Actinidia rufa</name>
    <dbReference type="NCBI Taxonomy" id="165716"/>
    <lineage>
        <taxon>Eukaryota</taxon>
        <taxon>Viridiplantae</taxon>
        <taxon>Streptophyta</taxon>
        <taxon>Embryophyta</taxon>
        <taxon>Tracheophyta</taxon>
        <taxon>Spermatophyta</taxon>
        <taxon>Magnoliopsida</taxon>
        <taxon>eudicotyledons</taxon>
        <taxon>Gunneridae</taxon>
        <taxon>Pentapetalae</taxon>
        <taxon>asterids</taxon>
        <taxon>Ericales</taxon>
        <taxon>Actinidiaceae</taxon>
        <taxon>Actinidia</taxon>
    </lineage>
</organism>
<evidence type="ECO:0000256" key="1">
    <source>
        <dbReference type="ARBA" id="ARBA00022801"/>
    </source>
</evidence>
<gene>
    <name evidence="6" type="ORF">Acr_23g0009270</name>
</gene>
<dbReference type="GO" id="GO:0005737">
    <property type="term" value="C:cytoplasm"/>
    <property type="evidence" value="ECO:0007669"/>
    <property type="project" value="TreeGrafter"/>
</dbReference>
<keyword evidence="1" id="KW-0378">Hydrolase</keyword>
<dbReference type="GO" id="GO:0005634">
    <property type="term" value="C:nucleus"/>
    <property type="evidence" value="ECO:0007669"/>
    <property type="project" value="TreeGrafter"/>
</dbReference>
<dbReference type="OrthoDB" id="416741at2759"/>
<sequence>MVERGLGISWGIEREILSVCHSVHRYIRTMPPFFDEKVRDFALAVQEEEDTVVYGGTVQAPKVLADIVESVAAAIYVDCQYDLQALWVVFRDLLEPIVTLDILQQQPQPVTMLFELCQQNSWQVDIKHWRKEEKDVASVYVDGSFIASASSEQKENARLHAAKIALEKLCHPKSNNKMSVDIYSSIDGTEIEGTKHKLNELCIKKRWPKPSYRIEKMEGPSHERKYTCSVQIKTVNTELFVSGEEKSRVRVAENSAAFLMIRELIESKIVQLVLLLLHHEIESQATVLCSGDEMGGCATSMTVVRGGRREEIKKVREEREIQRRLCVACGCGLKGWHLRRDSQPTGTDAAYLRLRFGMVAPTQGVAQAHELAGLTLGRPCPDRIQYTEFEWIGRMELGVVNCVSAPTHVSAFALFFSPSSQRITFRINVPFLHFCSPPPLLPSAVIIGRVCLVHLLSLRAPPLISQLSAYSSTLIMKYSQPSKESSGQEMERAPSTAKEFERVAEEYERVAKAKARQGVASQTDG</sequence>
<dbReference type="Pfam" id="PF00035">
    <property type="entry name" value="dsrm"/>
    <property type="match status" value="2"/>
</dbReference>
<name>A0A7J0GP13_9ERIC</name>
<dbReference type="PROSITE" id="PS50137">
    <property type="entry name" value="DS_RBD"/>
    <property type="match status" value="2"/>
</dbReference>
<comment type="caution">
    <text evidence="6">The sequence shown here is derived from an EMBL/GenBank/DDBJ whole genome shotgun (WGS) entry which is preliminary data.</text>
</comment>
<dbReference type="GO" id="GO:0030422">
    <property type="term" value="P:siRNA processing"/>
    <property type="evidence" value="ECO:0007669"/>
    <property type="project" value="TreeGrafter"/>
</dbReference>
<proteinExistence type="predicted"/>
<keyword evidence="7" id="KW-1185">Reference proteome</keyword>
<dbReference type="SUPFAM" id="SSF54768">
    <property type="entry name" value="dsRNA-binding domain-like"/>
    <property type="match status" value="2"/>
</dbReference>
<dbReference type="PANTHER" id="PTHR14950:SF49">
    <property type="entry name" value="RIBONUCLEASE 3-LIKE PROTEIN 2-RELATED"/>
    <property type="match status" value="1"/>
</dbReference>
<keyword evidence="2 3" id="KW-0694">RNA-binding</keyword>
<reference evidence="6 7" key="1">
    <citation type="submission" date="2019-07" db="EMBL/GenBank/DDBJ databases">
        <title>De Novo Assembly of kiwifruit Actinidia rufa.</title>
        <authorList>
            <person name="Sugita-Konishi S."/>
            <person name="Sato K."/>
            <person name="Mori E."/>
            <person name="Abe Y."/>
            <person name="Kisaki G."/>
            <person name="Hamano K."/>
            <person name="Suezawa K."/>
            <person name="Otani M."/>
            <person name="Fukuda T."/>
            <person name="Manabe T."/>
            <person name="Gomi K."/>
            <person name="Tabuchi M."/>
            <person name="Akimitsu K."/>
            <person name="Kataoka I."/>
        </authorList>
    </citation>
    <scope>NUCLEOTIDE SEQUENCE [LARGE SCALE GENOMIC DNA]</scope>
    <source>
        <strain evidence="7">cv. Fuchu</strain>
    </source>
</reference>
<protein>
    <recommendedName>
        <fullName evidence="5">DRBM domain-containing protein</fullName>
    </recommendedName>
</protein>
<feature type="domain" description="DRBM" evidence="5">
    <location>
        <begin position="193"/>
        <end position="266"/>
    </location>
</feature>
<evidence type="ECO:0000256" key="3">
    <source>
        <dbReference type="PROSITE-ProRule" id="PRU00266"/>
    </source>
</evidence>
<evidence type="ECO:0000313" key="6">
    <source>
        <dbReference type="EMBL" id="GFZ12542.1"/>
    </source>
</evidence>
<dbReference type="Gene3D" id="3.30.160.20">
    <property type="match status" value="2"/>
</dbReference>
<dbReference type="InterPro" id="IPR014720">
    <property type="entry name" value="dsRBD_dom"/>
</dbReference>
<dbReference type="SMART" id="SM00358">
    <property type="entry name" value="DSRM"/>
    <property type="match status" value="2"/>
</dbReference>
<dbReference type="InterPro" id="IPR036389">
    <property type="entry name" value="RNase_III_sf"/>
</dbReference>
<evidence type="ECO:0000313" key="7">
    <source>
        <dbReference type="Proteomes" id="UP000585474"/>
    </source>
</evidence>
<evidence type="ECO:0000256" key="2">
    <source>
        <dbReference type="ARBA" id="ARBA00022884"/>
    </source>
</evidence>
<dbReference type="Proteomes" id="UP000585474">
    <property type="component" value="Unassembled WGS sequence"/>
</dbReference>